<evidence type="ECO:0000256" key="2">
    <source>
        <dbReference type="SAM" id="SignalP"/>
    </source>
</evidence>
<dbReference type="PANTHER" id="PTHR30006">
    <property type="entry name" value="THIAMINE-BINDING PERIPLASMIC PROTEIN-RELATED"/>
    <property type="match status" value="1"/>
</dbReference>
<dbReference type="PROSITE" id="PS51257">
    <property type="entry name" value="PROKAR_LIPOPROTEIN"/>
    <property type="match status" value="1"/>
</dbReference>
<evidence type="ECO:0000256" key="1">
    <source>
        <dbReference type="ARBA" id="ARBA00022729"/>
    </source>
</evidence>
<dbReference type="OrthoDB" id="179400at2"/>
<dbReference type="EMBL" id="FNQG01000002">
    <property type="protein sequence ID" value="SDZ79733.1"/>
    <property type="molecule type" value="Genomic_DNA"/>
</dbReference>
<feature type="signal peptide" evidence="2">
    <location>
        <begin position="1"/>
        <end position="23"/>
    </location>
</feature>
<accession>A0A1H3VY34</accession>
<feature type="chain" id="PRO_5010172608" evidence="2">
    <location>
        <begin position="24"/>
        <end position="335"/>
    </location>
</feature>
<dbReference type="RefSeq" id="WP_074670865.1">
    <property type="nucleotide sequence ID" value="NZ_FNQG01000002.1"/>
</dbReference>
<dbReference type="GO" id="GO:0015888">
    <property type="term" value="P:thiamine transport"/>
    <property type="evidence" value="ECO:0007669"/>
    <property type="project" value="TreeGrafter"/>
</dbReference>
<reference evidence="3 4" key="1">
    <citation type="submission" date="2016-10" db="EMBL/GenBank/DDBJ databases">
        <authorList>
            <person name="de Groot N.N."/>
        </authorList>
    </citation>
    <scope>NUCLEOTIDE SEQUENCE [LARGE SCALE GENOMIC DNA]</scope>
    <source>
        <strain evidence="3 4">DSM 2872</strain>
    </source>
</reference>
<dbReference type="Pfam" id="PF13531">
    <property type="entry name" value="SBP_bac_11"/>
    <property type="match status" value="1"/>
</dbReference>
<dbReference type="GO" id="GO:0030976">
    <property type="term" value="F:thiamine pyrophosphate binding"/>
    <property type="evidence" value="ECO:0007669"/>
    <property type="project" value="TreeGrafter"/>
</dbReference>
<evidence type="ECO:0000313" key="3">
    <source>
        <dbReference type="EMBL" id="SDZ79733.1"/>
    </source>
</evidence>
<dbReference type="PANTHER" id="PTHR30006:SF2">
    <property type="entry name" value="ABC TRANSPORTER SUBSTRATE-BINDING PROTEIN"/>
    <property type="match status" value="1"/>
</dbReference>
<name>A0A1H3VY34_SELRU</name>
<evidence type="ECO:0000313" key="4">
    <source>
        <dbReference type="Proteomes" id="UP000183469"/>
    </source>
</evidence>
<dbReference type="PIRSF" id="PIRSF002825">
    <property type="entry name" value="CfbpA"/>
    <property type="match status" value="1"/>
</dbReference>
<protein>
    <submittedName>
        <fullName evidence="3">Iron(III) transport system substrate-binding protein</fullName>
    </submittedName>
</protein>
<dbReference type="InterPro" id="IPR026045">
    <property type="entry name" value="Ferric-bd"/>
</dbReference>
<gene>
    <name evidence="3" type="ORF">SAMN05660648_00695</name>
</gene>
<dbReference type="Proteomes" id="UP000183469">
    <property type="component" value="Unassembled WGS sequence"/>
</dbReference>
<sequence>MRKIICYIMILCCALLAGGCGQAADEAGEELVVYSPHPQSFIQPLVDEFEGQTGIPVRIVTGGTGELLERIAQEQPGQADVLWGGSISKVSEQRALFAVYHSPEEKMLLPQFRNEDGRMTPFTNVPSVLLVNTNLLGNMEIRGYKDLLNKSLSGRIAFADPAASSSSYAHLLNMLAVMGKEKPEDGWKYIRKFCRNLNGRLLADSQEVSEAVAKGKCVAGCTFEEAALYEAAQGRPVKIVYMQEGVVSEPDGIYILKNARHEQAAQAFVDFMLSRRTQQYIVNHLRRRSVRQDVAVPEGGPELLSIGEQAGWEVQGELLARFRQYYEAVSEGREK</sequence>
<dbReference type="SUPFAM" id="SSF53850">
    <property type="entry name" value="Periplasmic binding protein-like II"/>
    <property type="match status" value="1"/>
</dbReference>
<dbReference type="Gene3D" id="3.40.190.10">
    <property type="entry name" value="Periplasmic binding protein-like II"/>
    <property type="match status" value="2"/>
</dbReference>
<proteinExistence type="predicted"/>
<dbReference type="GO" id="GO:0030288">
    <property type="term" value="C:outer membrane-bounded periplasmic space"/>
    <property type="evidence" value="ECO:0007669"/>
    <property type="project" value="TreeGrafter"/>
</dbReference>
<dbReference type="GO" id="GO:0030975">
    <property type="term" value="F:thiamine binding"/>
    <property type="evidence" value="ECO:0007669"/>
    <property type="project" value="TreeGrafter"/>
</dbReference>
<keyword evidence="1 2" id="KW-0732">Signal</keyword>
<dbReference type="AlphaFoldDB" id="A0A1H3VY34"/>
<organism evidence="3 4">
    <name type="scientific">Selenomonas ruminantium</name>
    <dbReference type="NCBI Taxonomy" id="971"/>
    <lineage>
        <taxon>Bacteria</taxon>
        <taxon>Bacillati</taxon>
        <taxon>Bacillota</taxon>
        <taxon>Negativicutes</taxon>
        <taxon>Selenomonadales</taxon>
        <taxon>Selenomonadaceae</taxon>
        <taxon>Selenomonas</taxon>
    </lineage>
</organism>